<evidence type="ECO:0000256" key="2">
    <source>
        <dbReference type="ARBA" id="ARBA00022448"/>
    </source>
</evidence>
<keyword evidence="4 13" id="KW-0812">Transmembrane</keyword>
<dbReference type="PANTHER" id="PTHR47143">
    <property type="entry name" value="TRANSIENT RECEPTOR POTENTIAL CATION CHANNEL PROTEIN PAINLESS"/>
    <property type="match status" value="1"/>
</dbReference>
<feature type="domain" description="Ion transport" evidence="14">
    <location>
        <begin position="264"/>
        <end position="510"/>
    </location>
</feature>
<keyword evidence="3" id="KW-0716">Sensory transduction</keyword>
<evidence type="ECO:0000256" key="1">
    <source>
        <dbReference type="ARBA" id="ARBA00004141"/>
    </source>
</evidence>
<protein>
    <recommendedName>
        <fullName evidence="14">Ion transport domain-containing protein</fullName>
    </recommendedName>
</protein>
<dbReference type="InterPro" id="IPR036770">
    <property type="entry name" value="Ankyrin_rpt-contain_sf"/>
</dbReference>
<evidence type="ECO:0000256" key="4">
    <source>
        <dbReference type="ARBA" id="ARBA00022692"/>
    </source>
</evidence>
<dbReference type="Gene3D" id="1.25.40.20">
    <property type="entry name" value="Ankyrin repeat-containing domain"/>
    <property type="match status" value="2"/>
</dbReference>
<dbReference type="EMBL" id="JABFTP020000001">
    <property type="protein sequence ID" value="KAL3267506.1"/>
    <property type="molecule type" value="Genomic_DNA"/>
</dbReference>
<sequence length="575" mass="65336">MPHSPILSSEHYPHLENIDILVQFLDNGGDINARDEKGYTLLHVAMLSKKANIQTIIGILLERGANIHSESLAGETPLYLAIWYSNEIAVAILLEAGAELTFRRENALHLAAQIGYIKNVELLLASPKCNRELVNALDDDGCSPAYRAAITGHKFSLKHLARAGADLSFKYRDRSIMEVIFDEITRPEDWVVDLLDEGITCEVGSQKHSYVVDLSILAPETNERQLEVLVDIIGAANLQEENVVLQHPLIEFLLILKWYKLCYFYYYVLCTYAIFALSLSLYGFSLNRMMGSCNDCESKKYYVGIDIYRYIATLSGFLIFCHVGFQCIHNPKKIIKFDNLLTMGSLITSIFVAVVGENFTELSESSAPDWILQVISVLLLFVWMELMGLLGRLPVFGYYAIMFTTVLKNVLKVLSIFICLLLGFALSFSIQFHKSSQFSNPWKALVKTTVMMAGEFEYADLYDGEEAEPKFSLVLSRFLFLMFIVLNSIVLMNLMIALAASDIQSLQVQSHARKMKKQAYFLYHMEKVLLYKQLTASYIPGFIVRFFKSRRKVRTKHVCNQSMRHSKKLPSRLIG</sequence>
<keyword evidence="16" id="KW-1185">Reference proteome</keyword>
<evidence type="ECO:0000256" key="10">
    <source>
        <dbReference type="ARBA" id="ARBA00023180"/>
    </source>
</evidence>
<feature type="transmembrane region" description="Helical" evidence="13">
    <location>
        <begin position="478"/>
        <end position="500"/>
    </location>
</feature>
<accession>A0ABD2MN44</accession>
<keyword evidence="10" id="KW-0325">Glycoprotein</keyword>
<proteinExistence type="predicted"/>
<dbReference type="AlphaFoldDB" id="A0ABD2MN44"/>
<dbReference type="PANTHER" id="PTHR47143:SF1">
    <property type="entry name" value="ION_TRANS DOMAIN-CONTAINING PROTEIN"/>
    <property type="match status" value="1"/>
</dbReference>
<evidence type="ECO:0000256" key="11">
    <source>
        <dbReference type="ARBA" id="ARBA00023303"/>
    </source>
</evidence>
<dbReference type="Pfam" id="PF12796">
    <property type="entry name" value="Ank_2"/>
    <property type="match status" value="1"/>
</dbReference>
<keyword evidence="11" id="KW-0407">Ion channel</keyword>
<dbReference type="SUPFAM" id="SSF48403">
    <property type="entry name" value="Ankyrin repeat"/>
    <property type="match status" value="1"/>
</dbReference>
<keyword evidence="5" id="KW-0677">Repeat</keyword>
<evidence type="ECO:0000256" key="9">
    <source>
        <dbReference type="ARBA" id="ARBA00023136"/>
    </source>
</evidence>
<organism evidence="15 16">
    <name type="scientific">Cryptolaemus montrouzieri</name>
    <dbReference type="NCBI Taxonomy" id="559131"/>
    <lineage>
        <taxon>Eukaryota</taxon>
        <taxon>Metazoa</taxon>
        <taxon>Ecdysozoa</taxon>
        <taxon>Arthropoda</taxon>
        <taxon>Hexapoda</taxon>
        <taxon>Insecta</taxon>
        <taxon>Pterygota</taxon>
        <taxon>Neoptera</taxon>
        <taxon>Endopterygota</taxon>
        <taxon>Coleoptera</taxon>
        <taxon>Polyphaga</taxon>
        <taxon>Cucujiformia</taxon>
        <taxon>Coccinelloidea</taxon>
        <taxon>Coccinellidae</taxon>
        <taxon>Scymninae</taxon>
        <taxon>Scymnini</taxon>
        <taxon>Cryptolaemus</taxon>
    </lineage>
</organism>
<dbReference type="GO" id="GO:0034220">
    <property type="term" value="P:monoatomic ion transmembrane transport"/>
    <property type="evidence" value="ECO:0007669"/>
    <property type="project" value="UniProtKB-KW"/>
</dbReference>
<feature type="transmembrane region" description="Helical" evidence="13">
    <location>
        <begin position="307"/>
        <end position="328"/>
    </location>
</feature>
<keyword evidence="8" id="KW-0406">Ion transport</keyword>
<feature type="repeat" description="ANK" evidence="12">
    <location>
        <begin position="37"/>
        <end position="72"/>
    </location>
</feature>
<evidence type="ECO:0000256" key="5">
    <source>
        <dbReference type="ARBA" id="ARBA00022737"/>
    </source>
</evidence>
<evidence type="ECO:0000256" key="13">
    <source>
        <dbReference type="SAM" id="Phobius"/>
    </source>
</evidence>
<evidence type="ECO:0000256" key="8">
    <source>
        <dbReference type="ARBA" id="ARBA00023065"/>
    </source>
</evidence>
<dbReference type="SMART" id="SM00248">
    <property type="entry name" value="ANK"/>
    <property type="match status" value="4"/>
</dbReference>
<dbReference type="PROSITE" id="PS50088">
    <property type="entry name" value="ANK_REPEAT"/>
    <property type="match status" value="2"/>
</dbReference>
<evidence type="ECO:0000313" key="16">
    <source>
        <dbReference type="Proteomes" id="UP001516400"/>
    </source>
</evidence>
<evidence type="ECO:0000259" key="14">
    <source>
        <dbReference type="Pfam" id="PF00520"/>
    </source>
</evidence>
<evidence type="ECO:0000256" key="3">
    <source>
        <dbReference type="ARBA" id="ARBA00022606"/>
    </source>
</evidence>
<name>A0ABD2MN44_9CUCU</name>
<evidence type="ECO:0000256" key="6">
    <source>
        <dbReference type="ARBA" id="ARBA00022989"/>
    </source>
</evidence>
<feature type="transmembrane region" description="Helical" evidence="13">
    <location>
        <begin position="371"/>
        <end position="390"/>
    </location>
</feature>
<evidence type="ECO:0000256" key="12">
    <source>
        <dbReference type="PROSITE-ProRule" id="PRU00023"/>
    </source>
</evidence>
<dbReference type="InterPro" id="IPR005821">
    <property type="entry name" value="Ion_trans_dom"/>
</dbReference>
<keyword evidence="6 13" id="KW-1133">Transmembrane helix</keyword>
<evidence type="ECO:0000256" key="7">
    <source>
        <dbReference type="ARBA" id="ARBA00023043"/>
    </source>
</evidence>
<dbReference type="InterPro" id="IPR002110">
    <property type="entry name" value="Ankyrin_rpt"/>
</dbReference>
<keyword evidence="9 13" id="KW-0472">Membrane</keyword>
<comment type="caution">
    <text evidence="15">The sequence shown here is derived from an EMBL/GenBank/DDBJ whole genome shotgun (WGS) entry which is preliminary data.</text>
</comment>
<dbReference type="Gene3D" id="1.10.287.70">
    <property type="match status" value="1"/>
</dbReference>
<evidence type="ECO:0000313" key="15">
    <source>
        <dbReference type="EMBL" id="KAL3267506.1"/>
    </source>
</evidence>
<dbReference type="GO" id="GO:0034703">
    <property type="term" value="C:cation channel complex"/>
    <property type="evidence" value="ECO:0007669"/>
    <property type="project" value="UniProtKB-ARBA"/>
</dbReference>
<dbReference type="Proteomes" id="UP001516400">
    <property type="component" value="Unassembled WGS sequence"/>
</dbReference>
<gene>
    <name evidence="15" type="ORF">HHI36_011629</name>
</gene>
<keyword evidence="2" id="KW-0813">Transport</keyword>
<keyword evidence="7 12" id="KW-0040">ANK repeat</keyword>
<feature type="repeat" description="ANK" evidence="12">
    <location>
        <begin position="73"/>
        <end position="105"/>
    </location>
</feature>
<dbReference type="PROSITE" id="PS50297">
    <property type="entry name" value="ANK_REP_REGION"/>
    <property type="match status" value="2"/>
</dbReference>
<feature type="transmembrane region" description="Helical" evidence="13">
    <location>
        <begin position="264"/>
        <end position="284"/>
    </location>
</feature>
<comment type="subcellular location">
    <subcellularLocation>
        <location evidence="1">Membrane</location>
        <topology evidence="1">Multi-pass membrane protein</topology>
    </subcellularLocation>
</comment>
<feature type="transmembrane region" description="Helical" evidence="13">
    <location>
        <begin position="410"/>
        <end position="432"/>
    </location>
</feature>
<dbReference type="Pfam" id="PF00520">
    <property type="entry name" value="Ion_trans"/>
    <property type="match status" value="1"/>
</dbReference>
<reference evidence="15 16" key="1">
    <citation type="journal article" date="2021" name="BMC Biol.">
        <title>Horizontally acquired antibacterial genes associated with adaptive radiation of ladybird beetles.</title>
        <authorList>
            <person name="Li H.S."/>
            <person name="Tang X.F."/>
            <person name="Huang Y.H."/>
            <person name="Xu Z.Y."/>
            <person name="Chen M.L."/>
            <person name="Du X.Y."/>
            <person name="Qiu B.Y."/>
            <person name="Chen P.T."/>
            <person name="Zhang W."/>
            <person name="Slipinski A."/>
            <person name="Escalona H.E."/>
            <person name="Waterhouse R.M."/>
            <person name="Zwick A."/>
            <person name="Pang H."/>
        </authorList>
    </citation>
    <scope>NUCLEOTIDE SEQUENCE [LARGE SCALE GENOMIC DNA]</scope>
    <source>
        <strain evidence="15">SYSU2018</strain>
    </source>
</reference>
<dbReference type="InterPro" id="IPR052076">
    <property type="entry name" value="TRP_cation_channel"/>
</dbReference>